<gene>
    <name evidence="2" type="ORF">MOC_3168</name>
</gene>
<dbReference type="KEGG" id="mor:MOC_3168"/>
<sequence length="63" mass="7041">MQSSLRAAAPYPDIERAATRSTRRVGSKPRAIVDDTMQTSLSATLRLWVTLRLETKQSPNRSP</sequence>
<dbReference type="Proteomes" id="UP000029492">
    <property type="component" value="Chromosome"/>
</dbReference>
<proteinExistence type="predicted"/>
<evidence type="ECO:0000313" key="2">
    <source>
        <dbReference type="EMBL" id="AIQ90923.1"/>
    </source>
</evidence>
<protein>
    <submittedName>
        <fullName evidence="2">Protein of unassigned function</fullName>
    </submittedName>
</protein>
<accession>A0A089NYR9</accession>
<evidence type="ECO:0000313" key="3">
    <source>
        <dbReference type="Proteomes" id="UP000029492"/>
    </source>
</evidence>
<dbReference type="EMBL" id="CP003811">
    <property type="protein sequence ID" value="AIQ90923.1"/>
    <property type="molecule type" value="Genomic_DNA"/>
</dbReference>
<organism evidence="2 3">
    <name type="scientific">Methylobacterium oryzae CBMB20</name>
    <dbReference type="NCBI Taxonomy" id="693986"/>
    <lineage>
        <taxon>Bacteria</taxon>
        <taxon>Pseudomonadati</taxon>
        <taxon>Pseudomonadota</taxon>
        <taxon>Alphaproteobacteria</taxon>
        <taxon>Hyphomicrobiales</taxon>
        <taxon>Methylobacteriaceae</taxon>
        <taxon>Methylobacterium</taxon>
    </lineage>
</organism>
<evidence type="ECO:0000256" key="1">
    <source>
        <dbReference type="SAM" id="MobiDB-lite"/>
    </source>
</evidence>
<feature type="region of interest" description="Disordered" evidence="1">
    <location>
        <begin position="1"/>
        <end position="28"/>
    </location>
</feature>
<dbReference type="STRING" id="693986.MOC_3168"/>
<name>A0A089NYR9_9HYPH</name>
<dbReference type="AlphaFoldDB" id="A0A089NYR9"/>
<keyword evidence="3" id="KW-1185">Reference proteome</keyword>
<reference evidence="2 3" key="1">
    <citation type="journal article" date="2014" name="PLoS ONE">
        <title>Genome Information of Methylobacterium oryzae, a Plant-Probiotic Methylotroph in the Phyllosphere.</title>
        <authorList>
            <person name="Kwak M.J."/>
            <person name="Jeong H."/>
            <person name="Madhaiyan M."/>
            <person name="Lee Y."/>
            <person name="Sa T.M."/>
            <person name="Oh T.K."/>
            <person name="Kim J.F."/>
        </authorList>
    </citation>
    <scope>NUCLEOTIDE SEQUENCE [LARGE SCALE GENOMIC DNA]</scope>
    <source>
        <strain evidence="2 3">CBMB20</strain>
    </source>
</reference>
<dbReference type="HOGENOM" id="CLU_2880737_0_0_5"/>